<name>A0A4Z2IW68_9TELE</name>
<proteinExistence type="predicted"/>
<evidence type="ECO:0000256" key="1">
    <source>
        <dbReference type="SAM" id="MobiDB-lite"/>
    </source>
</evidence>
<keyword evidence="3" id="KW-1185">Reference proteome</keyword>
<dbReference type="Proteomes" id="UP000314294">
    <property type="component" value="Unassembled WGS sequence"/>
</dbReference>
<evidence type="ECO:0000313" key="2">
    <source>
        <dbReference type="EMBL" id="TNN81758.1"/>
    </source>
</evidence>
<comment type="caution">
    <text evidence="2">The sequence shown here is derived from an EMBL/GenBank/DDBJ whole genome shotgun (WGS) entry which is preliminary data.</text>
</comment>
<feature type="region of interest" description="Disordered" evidence="1">
    <location>
        <begin position="17"/>
        <end position="94"/>
    </location>
</feature>
<organism evidence="2 3">
    <name type="scientific">Liparis tanakae</name>
    <name type="common">Tanaka's snailfish</name>
    <dbReference type="NCBI Taxonomy" id="230148"/>
    <lineage>
        <taxon>Eukaryota</taxon>
        <taxon>Metazoa</taxon>
        <taxon>Chordata</taxon>
        <taxon>Craniata</taxon>
        <taxon>Vertebrata</taxon>
        <taxon>Euteleostomi</taxon>
        <taxon>Actinopterygii</taxon>
        <taxon>Neopterygii</taxon>
        <taxon>Teleostei</taxon>
        <taxon>Neoteleostei</taxon>
        <taxon>Acanthomorphata</taxon>
        <taxon>Eupercaria</taxon>
        <taxon>Perciformes</taxon>
        <taxon>Cottioidei</taxon>
        <taxon>Cottales</taxon>
        <taxon>Liparidae</taxon>
        <taxon>Liparis</taxon>
    </lineage>
</organism>
<reference evidence="2 3" key="1">
    <citation type="submission" date="2019-03" db="EMBL/GenBank/DDBJ databases">
        <title>First draft genome of Liparis tanakae, snailfish: a comprehensive survey of snailfish specific genes.</title>
        <authorList>
            <person name="Kim W."/>
            <person name="Song I."/>
            <person name="Jeong J.-H."/>
            <person name="Kim D."/>
            <person name="Kim S."/>
            <person name="Ryu S."/>
            <person name="Song J.Y."/>
            <person name="Lee S.K."/>
        </authorList>
    </citation>
    <scope>NUCLEOTIDE SEQUENCE [LARGE SCALE GENOMIC DNA]</scope>
    <source>
        <tissue evidence="2">Muscle</tissue>
    </source>
</reference>
<dbReference type="AlphaFoldDB" id="A0A4Z2IW68"/>
<sequence>MYVTPGPEIFSLECSHPLEGLITNPPPPPGLQSSPPGGGSSGRLFLPVPAAGSGCEQGVEEPPAPEAAAVAEPGLGPPEPPAPDPPPPCSLDTARSLTAEGRPLMPSRLPELLNFRPDTLLMRVQRVVPPSSRWSEPWPVGVLEAVVAEEGWTSAGGALGGGRDLGVHGQAVEKLIDGGYRLVPEAVVFGTASARNAPSTSSGGSDTASKAWSTGRTAATAFSRHNDARDVSAELRGRHSLPVEGNTPLYKRRRSNIVQM</sequence>
<evidence type="ECO:0000313" key="3">
    <source>
        <dbReference type="Proteomes" id="UP000314294"/>
    </source>
</evidence>
<dbReference type="EMBL" id="SRLO01000044">
    <property type="protein sequence ID" value="TNN81758.1"/>
    <property type="molecule type" value="Genomic_DNA"/>
</dbReference>
<gene>
    <name evidence="2" type="ORF">EYF80_007887</name>
</gene>
<feature type="compositionally biased region" description="Pro residues" evidence="1">
    <location>
        <begin position="75"/>
        <end position="89"/>
    </location>
</feature>
<protein>
    <submittedName>
        <fullName evidence="2">Uncharacterized protein</fullName>
    </submittedName>
</protein>
<accession>A0A4Z2IW68</accession>